<evidence type="ECO:0000313" key="4">
    <source>
        <dbReference type="Proteomes" id="UP001239994"/>
    </source>
</evidence>
<comment type="caution">
    <text evidence="3">The sequence shown here is derived from an EMBL/GenBank/DDBJ whole genome shotgun (WGS) entry which is preliminary data.</text>
</comment>
<feature type="compositionally biased region" description="Low complexity" evidence="1">
    <location>
        <begin position="119"/>
        <end position="138"/>
    </location>
</feature>
<evidence type="ECO:0000256" key="1">
    <source>
        <dbReference type="SAM" id="MobiDB-lite"/>
    </source>
</evidence>
<sequence length="252" mass="25770">MEVEEVLYGDPFNGSDVASGDSESNEAPAHQMPPKAPPRRRCSGASKPSRAVQRGVTLLEDSQPIRTYSPGTCPPIPKPRRGKGEASPVPTPEASKATGAPPVAGAQRSTPPESVKGNPPQAGGTPAQPTTGGQAGAPVGPPGLFTSPSCNFVPVPSTVSAPITLSVPVAWSPFMSVTLSMSVPVSAVVLIPVLPPAVLLALARVRRHNATLHACTPLSVSKLLLSSGGSESWQDPAHGIQPTDGTAGITRW</sequence>
<name>A0AAD8ZNM2_9TELE</name>
<keyword evidence="2" id="KW-0472">Membrane</keyword>
<evidence type="ECO:0000256" key="2">
    <source>
        <dbReference type="SAM" id="Phobius"/>
    </source>
</evidence>
<evidence type="ECO:0000313" key="3">
    <source>
        <dbReference type="EMBL" id="KAK1802120.1"/>
    </source>
</evidence>
<keyword evidence="4" id="KW-1185">Reference proteome</keyword>
<keyword evidence="2" id="KW-1133">Transmembrane helix</keyword>
<dbReference type="AlphaFoldDB" id="A0AAD8ZNM2"/>
<organism evidence="3 4">
    <name type="scientific">Electrophorus voltai</name>
    <dbReference type="NCBI Taxonomy" id="2609070"/>
    <lineage>
        <taxon>Eukaryota</taxon>
        <taxon>Metazoa</taxon>
        <taxon>Chordata</taxon>
        <taxon>Craniata</taxon>
        <taxon>Vertebrata</taxon>
        <taxon>Euteleostomi</taxon>
        <taxon>Actinopterygii</taxon>
        <taxon>Neopterygii</taxon>
        <taxon>Teleostei</taxon>
        <taxon>Ostariophysi</taxon>
        <taxon>Gymnotiformes</taxon>
        <taxon>Gymnotoidei</taxon>
        <taxon>Gymnotidae</taxon>
        <taxon>Electrophorus</taxon>
    </lineage>
</organism>
<feature type="region of interest" description="Disordered" evidence="1">
    <location>
        <begin position="1"/>
        <end position="142"/>
    </location>
</feature>
<gene>
    <name evidence="3" type="ORF">P4O66_004373</name>
</gene>
<feature type="transmembrane region" description="Helical" evidence="2">
    <location>
        <begin position="183"/>
        <end position="203"/>
    </location>
</feature>
<dbReference type="Proteomes" id="UP001239994">
    <property type="component" value="Unassembled WGS sequence"/>
</dbReference>
<proteinExistence type="predicted"/>
<accession>A0AAD8ZNM2</accession>
<dbReference type="EMBL" id="JAROKS010000007">
    <property type="protein sequence ID" value="KAK1802120.1"/>
    <property type="molecule type" value="Genomic_DNA"/>
</dbReference>
<protein>
    <submittedName>
        <fullName evidence="3">Uncharacterized protein</fullName>
    </submittedName>
</protein>
<reference evidence="3" key="1">
    <citation type="submission" date="2023-03" db="EMBL/GenBank/DDBJ databases">
        <title>Electrophorus voltai genome.</title>
        <authorList>
            <person name="Bian C."/>
        </authorList>
    </citation>
    <scope>NUCLEOTIDE SEQUENCE</scope>
    <source>
        <strain evidence="3">CB-2022</strain>
        <tissue evidence="3">Muscle</tissue>
    </source>
</reference>
<keyword evidence="2" id="KW-0812">Transmembrane</keyword>